<dbReference type="Proteomes" id="UP000245959">
    <property type="component" value="Unassembled WGS sequence"/>
</dbReference>
<dbReference type="GO" id="GO:0016491">
    <property type="term" value="F:oxidoreductase activity"/>
    <property type="evidence" value="ECO:0007669"/>
    <property type="project" value="InterPro"/>
</dbReference>
<gene>
    <name evidence="8" type="ORF">C8D82_12272</name>
</gene>
<keyword evidence="9" id="KW-1185">Reference proteome</keyword>
<organism evidence="8 9">
    <name type="scientific">Victivallis vadensis</name>
    <dbReference type="NCBI Taxonomy" id="172901"/>
    <lineage>
        <taxon>Bacteria</taxon>
        <taxon>Pseudomonadati</taxon>
        <taxon>Lentisphaerota</taxon>
        <taxon>Lentisphaeria</taxon>
        <taxon>Victivallales</taxon>
        <taxon>Victivallaceae</taxon>
        <taxon>Victivallis</taxon>
    </lineage>
</organism>
<dbReference type="InterPro" id="IPR028431">
    <property type="entry name" value="NADP_DH_HndA-like"/>
</dbReference>
<evidence type="ECO:0000256" key="3">
    <source>
        <dbReference type="ARBA" id="ARBA00022723"/>
    </source>
</evidence>
<dbReference type="InterPro" id="IPR041921">
    <property type="entry name" value="NuoE_N"/>
</dbReference>
<evidence type="ECO:0000256" key="6">
    <source>
        <dbReference type="ARBA" id="ARBA00034078"/>
    </source>
</evidence>
<feature type="binding site" evidence="7">
    <location>
        <position position="134"/>
    </location>
    <ligand>
        <name>[2Fe-2S] cluster</name>
        <dbReference type="ChEBI" id="CHEBI:190135"/>
    </ligand>
</feature>
<dbReference type="InterPro" id="IPR002023">
    <property type="entry name" value="NuoE-like"/>
</dbReference>
<keyword evidence="2 7" id="KW-0001">2Fe-2S</keyword>
<dbReference type="AlphaFoldDB" id="A0A2U1ASF3"/>
<dbReference type="Pfam" id="PF01257">
    <property type="entry name" value="2Fe-2S_thioredx"/>
    <property type="match status" value="1"/>
</dbReference>
<evidence type="ECO:0000256" key="7">
    <source>
        <dbReference type="PIRSR" id="PIRSR000216-1"/>
    </source>
</evidence>
<dbReference type="EMBL" id="QEKH01000022">
    <property type="protein sequence ID" value="PVY39197.1"/>
    <property type="molecule type" value="Genomic_DNA"/>
</dbReference>
<sequence>MQETMETTQAMVKHLAAVNKILEKYDYSESKLIPILQEVQAVYKYLSKDMISYVATSIGVPPSRVYGVATFYAHFSMQPKGKYIIKLCDGTACHVKKSHGILNALYEKLKLSGDKRTSDDQLFTIETVSCLGACGLAPVMVVNEEVYGQCTPEKAIEIVDRIIAEEKAAN</sequence>
<comment type="caution">
    <text evidence="8">The sequence shown here is derived from an EMBL/GenBank/DDBJ whole genome shotgun (WGS) entry which is preliminary data.</text>
</comment>
<evidence type="ECO:0000313" key="8">
    <source>
        <dbReference type="EMBL" id="PVY39197.1"/>
    </source>
</evidence>
<dbReference type="Gene3D" id="3.40.30.10">
    <property type="entry name" value="Glutaredoxin"/>
    <property type="match status" value="1"/>
</dbReference>
<dbReference type="Gene3D" id="1.10.10.1590">
    <property type="entry name" value="NADH-quinone oxidoreductase subunit E"/>
    <property type="match status" value="1"/>
</dbReference>
<keyword evidence="8" id="KW-0830">Ubiquinone</keyword>
<dbReference type="PANTHER" id="PTHR43342">
    <property type="entry name" value="NADH-QUINONE OXIDOREDUCTASE, E SUBUNIT"/>
    <property type="match status" value="1"/>
</dbReference>
<dbReference type="PROSITE" id="PS01099">
    <property type="entry name" value="COMPLEX1_24K"/>
    <property type="match status" value="1"/>
</dbReference>
<reference evidence="8 9" key="1">
    <citation type="submission" date="2018-04" db="EMBL/GenBank/DDBJ databases">
        <title>Genomic Encyclopedia of Type Strains, Phase IV (KMG-IV): sequencing the most valuable type-strain genomes for metagenomic binning, comparative biology and taxonomic classification.</title>
        <authorList>
            <person name="Goeker M."/>
        </authorList>
    </citation>
    <scope>NUCLEOTIDE SEQUENCE [LARGE SCALE GENOMIC DNA]</scope>
    <source>
        <strain evidence="8 9">DSM 14823</strain>
    </source>
</reference>
<dbReference type="PIRSF" id="PIRSF000216">
    <property type="entry name" value="NADH_DH_24kDa"/>
    <property type="match status" value="1"/>
</dbReference>
<dbReference type="FunFam" id="1.10.10.1590:FF:000001">
    <property type="entry name" value="NADH-quinone oxidoreductase subunit E"/>
    <property type="match status" value="1"/>
</dbReference>
<dbReference type="RefSeq" id="WP_207776133.1">
    <property type="nucleotide sequence ID" value="NZ_CABMMC010000053.1"/>
</dbReference>
<dbReference type="InterPro" id="IPR036249">
    <property type="entry name" value="Thioredoxin-like_sf"/>
</dbReference>
<protein>
    <submittedName>
        <fullName evidence="8">NADH:ubiquinone oxidoreductase subunit E</fullName>
    </submittedName>
</protein>
<dbReference type="SUPFAM" id="SSF52833">
    <property type="entry name" value="Thioredoxin-like"/>
    <property type="match status" value="1"/>
</dbReference>
<comment type="cofactor">
    <cofactor evidence="6">
        <name>[2Fe-2S] cluster</name>
        <dbReference type="ChEBI" id="CHEBI:190135"/>
    </cofactor>
</comment>
<feature type="binding site" evidence="7">
    <location>
        <position position="88"/>
    </location>
    <ligand>
        <name>[2Fe-2S] cluster</name>
        <dbReference type="ChEBI" id="CHEBI:190135"/>
    </ligand>
</feature>
<evidence type="ECO:0000256" key="1">
    <source>
        <dbReference type="ARBA" id="ARBA00010643"/>
    </source>
</evidence>
<evidence type="ECO:0000256" key="5">
    <source>
        <dbReference type="ARBA" id="ARBA00023014"/>
    </source>
</evidence>
<proteinExistence type="inferred from homology"/>
<dbReference type="InterPro" id="IPR042128">
    <property type="entry name" value="NuoE_dom"/>
</dbReference>
<dbReference type="PANTHER" id="PTHR43342:SF1">
    <property type="entry name" value="BIFURCATING [FEFE] HYDROGENASE GAMMA SUBUNIT"/>
    <property type="match status" value="1"/>
</dbReference>
<evidence type="ECO:0000256" key="2">
    <source>
        <dbReference type="ARBA" id="ARBA00022714"/>
    </source>
</evidence>
<keyword evidence="5 7" id="KW-0411">Iron-sulfur</keyword>
<name>A0A2U1ASF3_9BACT</name>
<accession>A0A2U1ASF3</accession>
<comment type="similarity">
    <text evidence="1">Belongs to the complex I 24 kDa subunit family.</text>
</comment>
<keyword evidence="3 7" id="KW-0479">Metal-binding</keyword>
<feature type="binding site" evidence="7">
    <location>
        <position position="93"/>
    </location>
    <ligand>
        <name>[2Fe-2S] cluster</name>
        <dbReference type="ChEBI" id="CHEBI:190135"/>
    </ligand>
</feature>
<evidence type="ECO:0000256" key="4">
    <source>
        <dbReference type="ARBA" id="ARBA00023004"/>
    </source>
</evidence>
<keyword evidence="4 7" id="KW-0408">Iron</keyword>
<evidence type="ECO:0000313" key="9">
    <source>
        <dbReference type="Proteomes" id="UP000245959"/>
    </source>
</evidence>
<dbReference type="GO" id="GO:0051537">
    <property type="term" value="F:2 iron, 2 sulfur cluster binding"/>
    <property type="evidence" value="ECO:0007669"/>
    <property type="project" value="UniProtKB-KW"/>
</dbReference>
<dbReference type="GO" id="GO:0046872">
    <property type="term" value="F:metal ion binding"/>
    <property type="evidence" value="ECO:0007669"/>
    <property type="project" value="UniProtKB-KW"/>
</dbReference>
<dbReference type="CDD" id="cd03064">
    <property type="entry name" value="TRX_Fd_NuoE"/>
    <property type="match status" value="1"/>
</dbReference>
<dbReference type="GeneID" id="78296109"/>
<comment type="cofactor">
    <cofactor evidence="7">
        <name>[2Fe-2S] cluster</name>
        <dbReference type="ChEBI" id="CHEBI:190135"/>
    </cofactor>
    <text evidence="7">Binds 1 [2Fe-2S] cluster.</text>
</comment>
<feature type="binding site" evidence="7">
    <location>
        <position position="130"/>
    </location>
    <ligand>
        <name>[2Fe-2S] cluster</name>
        <dbReference type="ChEBI" id="CHEBI:190135"/>
    </ligand>
</feature>